<evidence type="ECO:0000313" key="3">
    <source>
        <dbReference type="Proteomes" id="UP000886851"/>
    </source>
</evidence>
<proteinExistence type="predicted"/>
<evidence type="ECO:0000256" key="1">
    <source>
        <dbReference type="SAM" id="SignalP"/>
    </source>
</evidence>
<dbReference type="AlphaFoldDB" id="A0A9D1ZG98"/>
<dbReference type="PROSITE" id="PS51257">
    <property type="entry name" value="PROKAR_LIPOPROTEIN"/>
    <property type="match status" value="1"/>
</dbReference>
<name>A0A9D1ZG98_9BACE</name>
<sequence>MKTIHISALLPFISMFLYGCTFLHAEENQSVKEGKERLEISFNFHRGGIASSQYAIWIEDENGKLVRTIYATSFTAKGGYEYRTDAIPMWVDKAKPQRMTSVQVDAVTGATPQNGYWVYRWDGKDDKGVRVPAGKYKFFVEGTLHWKSRILYSGAFVWDKNNNQASIPVKVEYFNRSSANKNMITGLKVRYVAE</sequence>
<dbReference type="Pfam" id="PF10029">
    <property type="entry name" value="DUF2271"/>
    <property type="match status" value="1"/>
</dbReference>
<dbReference type="Gene3D" id="2.60.40.4070">
    <property type="match status" value="1"/>
</dbReference>
<dbReference type="EMBL" id="DXCV01000009">
    <property type="protein sequence ID" value="HIY87241.1"/>
    <property type="molecule type" value="Genomic_DNA"/>
</dbReference>
<reference evidence="2" key="1">
    <citation type="journal article" date="2021" name="PeerJ">
        <title>Extensive microbial diversity within the chicken gut microbiome revealed by metagenomics and culture.</title>
        <authorList>
            <person name="Gilroy R."/>
            <person name="Ravi A."/>
            <person name="Getino M."/>
            <person name="Pursley I."/>
            <person name="Horton D.L."/>
            <person name="Alikhan N.F."/>
            <person name="Baker D."/>
            <person name="Gharbi K."/>
            <person name="Hall N."/>
            <person name="Watson M."/>
            <person name="Adriaenssens E.M."/>
            <person name="Foster-Nyarko E."/>
            <person name="Jarju S."/>
            <person name="Secka A."/>
            <person name="Antonio M."/>
            <person name="Oren A."/>
            <person name="Chaudhuri R.R."/>
            <person name="La Ragione R."/>
            <person name="Hildebrand F."/>
            <person name="Pallen M.J."/>
        </authorList>
    </citation>
    <scope>NUCLEOTIDE SEQUENCE</scope>
    <source>
        <strain evidence="2">Gambia2-208</strain>
    </source>
</reference>
<comment type="caution">
    <text evidence="2">The sequence shown here is derived from an EMBL/GenBank/DDBJ whole genome shotgun (WGS) entry which is preliminary data.</text>
</comment>
<accession>A0A9D1ZG98</accession>
<feature type="signal peptide" evidence="1">
    <location>
        <begin position="1"/>
        <end position="25"/>
    </location>
</feature>
<reference evidence="2" key="2">
    <citation type="submission" date="2021-04" db="EMBL/GenBank/DDBJ databases">
        <authorList>
            <person name="Gilroy R."/>
        </authorList>
    </citation>
    <scope>NUCLEOTIDE SEQUENCE</scope>
    <source>
        <strain evidence="2">Gambia2-208</strain>
    </source>
</reference>
<dbReference type="Proteomes" id="UP000886851">
    <property type="component" value="Unassembled WGS sequence"/>
</dbReference>
<organism evidence="2 3">
    <name type="scientific">Candidatus Bacteroides pullicola</name>
    <dbReference type="NCBI Taxonomy" id="2838475"/>
    <lineage>
        <taxon>Bacteria</taxon>
        <taxon>Pseudomonadati</taxon>
        <taxon>Bacteroidota</taxon>
        <taxon>Bacteroidia</taxon>
        <taxon>Bacteroidales</taxon>
        <taxon>Bacteroidaceae</taxon>
        <taxon>Bacteroides</taxon>
    </lineage>
</organism>
<feature type="chain" id="PRO_5039659977" evidence="1">
    <location>
        <begin position="26"/>
        <end position="194"/>
    </location>
</feature>
<dbReference type="InterPro" id="IPR014469">
    <property type="entry name" value="DUF2271"/>
</dbReference>
<evidence type="ECO:0000313" key="2">
    <source>
        <dbReference type="EMBL" id="HIY87241.1"/>
    </source>
</evidence>
<protein>
    <submittedName>
        <fullName evidence="2">DUF2271 domain-containing protein</fullName>
    </submittedName>
</protein>
<keyword evidence="1" id="KW-0732">Signal</keyword>
<gene>
    <name evidence="2" type="ORF">H9824_00855</name>
</gene>